<name>F9Q9Y5_9PAST</name>
<dbReference type="AlphaFoldDB" id="F9Q9Y5"/>
<proteinExistence type="predicted"/>
<accession>F9Q9Y5</accession>
<dbReference type="EMBL" id="AFUV01000015">
    <property type="protein sequence ID" value="EGV05607.1"/>
    <property type="molecule type" value="Genomic_DNA"/>
</dbReference>
<evidence type="ECO:0000313" key="1">
    <source>
        <dbReference type="EMBL" id="EGV05607.1"/>
    </source>
</evidence>
<comment type="caution">
    <text evidence="1">The sequence shown here is derived from an EMBL/GenBank/DDBJ whole genome shotgun (WGS) entry which is preliminary data.</text>
</comment>
<reference evidence="1 2" key="1">
    <citation type="submission" date="2011-07" db="EMBL/GenBank/DDBJ databases">
        <authorList>
            <person name="Harkins D.M."/>
            <person name="Madupu R."/>
            <person name="Durkin A.S."/>
            <person name="Torralba M."/>
            <person name="Methe B."/>
            <person name="Sutton G.G."/>
            <person name="Nelson K.E."/>
        </authorList>
    </citation>
    <scope>NUCLEOTIDE SEQUENCE [LARGE SCALE GENOMIC DNA]</scope>
    <source>
        <strain evidence="1 2">HK 85</strain>
    </source>
</reference>
<protein>
    <submittedName>
        <fullName evidence="1">Conserved domain protein</fullName>
    </submittedName>
</protein>
<sequence length="162" mass="18796">MSVMAWSLLKGLGFERQYYSTEVSDLWTGANWRSRLRQLVIKPKQDDAIFNLKTTALLAMRELRQLLIGTYGLNVTLQQHFGRDNNQLVLSIENGLAEDFFYQITLFEKPVSETAQVHHALMVSTNIQVEGYPLSITREEDLIVDILQCYERYMKELDFVIS</sequence>
<dbReference type="Proteomes" id="UP000006235">
    <property type="component" value="Unassembled WGS sequence"/>
</dbReference>
<dbReference type="STRING" id="1035188.HMPREF9952_0277"/>
<organism evidence="1 2">
    <name type="scientific">Haemophilus pittmaniae HK 85</name>
    <dbReference type="NCBI Taxonomy" id="1035188"/>
    <lineage>
        <taxon>Bacteria</taxon>
        <taxon>Pseudomonadati</taxon>
        <taxon>Pseudomonadota</taxon>
        <taxon>Gammaproteobacteria</taxon>
        <taxon>Pasteurellales</taxon>
        <taxon>Pasteurellaceae</taxon>
        <taxon>Haemophilus</taxon>
    </lineage>
</organism>
<gene>
    <name evidence="1" type="ORF">HMPREF9952_0277</name>
</gene>
<evidence type="ECO:0000313" key="2">
    <source>
        <dbReference type="Proteomes" id="UP000006235"/>
    </source>
</evidence>